<feature type="transmembrane region" description="Helical" evidence="9">
    <location>
        <begin position="73"/>
        <end position="95"/>
    </location>
</feature>
<dbReference type="AlphaFoldDB" id="A0A9D9N4T2"/>
<dbReference type="GO" id="GO:0005886">
    <property type="term" value="C:plasma membrane"/>
    <property type="evidence" value="ECO:0007669"/>
    <property type="project" value="UniProtKB-SubCell"/>
</dbReference>
<evidence type="ECO:0000259" key="11">
    <source>
        <dbReference type="Pfam" id="PF01618"/>
    </source>
</evidence>
<evidence type="ECO:0000256" key="3">
    <source>
        <dbReference type="ARBA" id="ARBA00022475"/>
    </source>
</evidence>
<feature type="signal peptide" evidence="10">
    <location>
        <begin position="1"/>
        <end position="24"/>
    </location>
</feature>
<evidence type="ECO:0000256" key="4">
    <source>
        <dbReference type="ARBA" id="ARBA00022692"/>
    </source>
</evidence>
<protein>
    <submittedName>
        <fullName evidence="12">MotA/TolQ/ExbB proton channel family protein</fullName>
    </submittedName>
</protein>
<evidence type="ECO:0000256" key="9">
    <source>
        <dbReference type="SAM" id="Phobius"/>
    </source>
</evidence>
<proteinExistence type="inferred from homology"/>
<evidence type="ECO:0000256" key="8">
    <source>
        <dbReference type="RuleBase" id="RU004057"/>
    </source>
</evidence>
<dbReference type="Proteomes" id="UP000823641">
    <property type="component" value="Unassembled WGS sequence"/>
</dbReference>
<evidence type="ECO:0000256" key="7">
    <source>
        <dbReference type="ARBA" id="ARBA00023136"/>
    </source>
</evidence>
<evidence type="ECO:0000256" key="10">
    <source>
        <dbReference type="SAM" id="SignalP"/>
    </source>
</evidence>
<keyword evidence="7 9" id="KW-0472">Membrane</keyword>
<dbReference type="PANTHER" id="PTHR30625:SF15">
    <property type="entry name" value="BIOPOLYMER TRANSPORT PROTEIN EXBB"/>
    <property type="match status" value="1"/>
</dbReference>
<reference evidence="12" key="2">
    <citation type="journal article" date="2021" name="PeerJ">
        <title>Extensive microbial diversity within the chicken gut microbiome revealed by metagenomics and culture.</title>
        <authorList>
            <person name="Gilroy R."/>
            <person name="Ravi A."/>
            <person name="Getino M."/>
            <person name="Pursley I."/>
            <person name="Horton D.L."/>
            <person name="Alikhan N.F."/>
            <person name="Baker D."/>
            <person name="Gharbi K."/>
            <person name="Hall N."/>
            <person name="Watson M."/>
            <person name="Adriaenssens E.M."/>
            <person name="Foster-Nyarko E."/>
            <person name="Jarju S."/>
            <person name="Secka A."/>
            <person name="Antonio M."/>
            <person name="Oren A."/>
            <person name="Chaudhuri R.R."/>
            <person name="La Ragione R."/>
            <person name="Hildebrand F."/>
            <person name="Pallen M.J."/>
        </authorList>
    </citation>
    <scope>NUCLEOTIDE SEQUENCE</scope>
    <source>
        <strain evidence="12">G3-3990</strain>
    </source>
</reference>
<organism evidence="12 13">
    <name type="scientific">Candidatus Gallipaludibacter merdavium</name>
    <dbReference type="NCBI Taxonomy" id="2840839"/>
    <lineage>
        <taxon>Bacteria</taxon>
        <taxon>Pseudomonadati</taxon>
        <taxon>Bacteroidota</taxon>
        <taxon>Bacteroidia</taxon>
        <taxon>Bacteroidales</taxon>
        <taxon>Candidatus Gallipaludibacter</taxon>
    </lineage>
</organism>
<dbReference type="InterPro" id="IPR002898">
    <property type="entry name" value="MotA_ExbB_proton_chnl"/>
</dbReference>
<evidence type="ECO:0000313" key="12">
    <source>
        <dbReference type="EMBL" id="MBO8460352.1"/>
    </source>
</evidence>
<keyword evidence="2 8" id="KW-0813">Transport</keyword>
<evidence type="ECO:0000256" key="6">
    <source>
        <dbReference type="ARBA" id="ARBA00022989"/>
    </source>
</evidence>
<evidence type="ECO:0000256" key="5">
    <source>
        <dbReference type="ARBA" id="ARBA00022927"/>
    </source>
</evidence>
<evidence type="ECO:0000256" key="2">
    <source>
        <dbReference type="ARBA" id="ARBA00022448"/>
    </source>
</evidence>
<feature type="chain" id="PRO_5038868254" evidence="10">
    <location>
        <begin position="25"/>
        <end position="274"/>
    </location>
</feature>
<evidence type="ECO:0000313" key="13">
    <source>
        <dbReference type="Proteomes" id="UP000823641"/>
    </source>
</evidence>
<feature type="transmembrane region" description="Helical" evidence="9">
    <location>
        <begin position="178"/>
        <end position="202"/>
    </location>
</feature>
<name>A0A9D9N4T2_9BACT</name>
<accession>A0A9D9N4T2</accession>
<dbReference type="EMBL" id="JADIMG010000079">
    <property type="protein sequence ID" value="MBO8460352.1"/>
    <property type="molecule type" value="Genomic_DNA"/>
</dbReference>
<gene>
    <name evidence="12" type="ORF">IAA73_08490</name>
</gene>
<dbReference type="InterPro" id="IPR050790">
    <property type="entry name" value="ExbB/TolQ_transport"/>
</dbReference>
<feature type="transmembrane region" description="Helical" evidence="9">
    <location>
        <begin position="222"/>
        <end position="245"/>
    </location>
</feature>
<comment type="caution">
    <text evidence="12">The sequence shown here is derived from an EMBL/GenBank/DDBJ whole genome shotgun (WGS) entry which is preliminary data.</text>
</comment>
<dbReference type="GO" id="GO:0017038">
    <property type="term" value="P:protein import"/>
    <property type="evidence" value="ECO:0007669"/>
    <property type="project" value="TreeGrafter"/>
</dbReference>
<dbReference type="Pfam" id="PF01618">
    <property type="entry name" value="MotA_ExbB"/>
    <property type="match status" value="1"/>
</dbReference>
<sequence length="274" mass="29514">MKKVFALLSIVAIFNFGNPISVLAQEPAAAEQTEQVAQADSAAAVTETVEEVVEEEPVVEEQVGMHKVLKQKFIEGGAGFMALIALCLIFGLALCTERIIYLSLSSTNTKVLLKKIEEALNKGGVEAALEVCRNTRGPIASIFYQGLSRYNEGVDVVERSVASYGGVQLGLLEKNLSWITLFISIAPSLGFLGTVIGMIQAFDKIQQAGDISATVVAGGIKVALLTTLFGLVVAIILQLFYNYILSLIESMVTEMEDSSISLLDIIVKYNESKK</sequence>
<reference evidence="12" key="1">
    <citation type="submission" date="2020-10" db="EMBL/GenBank/DDBJ databases">
        <authorList>
            <person name="Gilroy R."/>
        </authorList>
    </citation>
    <scope>NUCLEOTIDE SEQUENCE</scope>
    <source>
        <strain evidence="12">G3-3990</strain>
    </source>
</reference>
<keyword evidence="10" id="KW-0732">Signal</keyword>
<dbReference type="PANTHER" id="PTHR30625">
    <property type="entry name" value="PROTEIN TOLQ"/>
    <property type="match status" value="1"/>
</dbReference>
<comment type="similarity">
    <text evidence="8">Belongs to the exbB/tolQ family.</text>
</comment>
<keyword evidence="5 8" id="KW-0653">Protein transport</keyword>
<keyword evidence="3" id="KW-1003">Cell membrane</keyword>
<keyword evidence="4 9" id="KW-0812">Transmembrane</keyword>
<evidence type="ECO:0000256" key="1">
    <source>
        <dbReference type="ARBA" id="ARBA00004651"/>
    </source>
</evidence>
<feature type="domain" description="MotA/TolQ/ExbB proton channel" evidence="11">
    <location>
        <begin position="137"/>
        <end position="256"/>
    </location>
</feature>
<keyword evidence="6 9" id="KW-1133">Transmembrane helix</keyword>
<comment type="subcellular location">
    <subcellularLocation>
        <location evidence="1">Cell membrane</location>
        <topology evidence="1">Multi-pass membrane protein</topology>
    </subcellularLocation>
    <subcellularLocation>
        <location evidence="8">Membrane</location>
        <topology evidence="8">Multi-pass membrane protein</topology>
    </subcellularLocation>
</comment>